<dbReference type="InterPro" id="IPR002347">
    <property type="entry name" value="SDR_fam"/>
</dbReference>
<gene>
    <name evidence="3" type="ORF">CRU90_05815</name>
</gene>
<accession>A0A4V1LVK2</accession>
<dbReference type="FunFam" id="3.40.50.720:FF:000173">
    <property type="entry name" value="3-oxoacyl-[acyl-carrier protein] reductase"/>
    <property type="match status" value="1"/>
</dbReference>
<evidence type="ECO:0000256" key="2">
    <source>
        <dbReference type="ARBA" id="ARBA00023002"/>
    </source>
</evidence>
<comment type="caution">
    <text evidence="3">The sequence shown here is derived from an EMBL/GenBank/DDBJ whole genome shotgun (WGS) entry which is preliminary data.</text>
</comment>
<dbReference type="SUPFAM" id="SSF51735">
    <property type="entry name" value="NAD(P)-binding Rossmann-fold domains"/>
    <property type="match status" value="1"/>
</dbReference>
<dbReference type="Gene3D" id="3.40.50.720">
    <property type="entry name" value="NAD(P)-binding Rossmann-like Domain"/>
    <property type="match status" value="1"/>
</dbReference>
<proteinExistence type="inferred from homology"/>
<dbReference type="Pfam" id="PF13561">
    <property type="entry name" value="adh_short_C2"/>
    <property type="match status" value="1"/>
</dbReference>
<dbReference type="AlphaFoldDB" id="A0A4V1LVK2"/>
<organism evidence="3 4">
    <name type="scientific">Arcobacter cloacae</name>
    <dbReference type="NCBI Taxonomy" id="1054034"/>
    <lineage>
        <taxon>Bacteria</taxon>
        <taxon>Pseudomonadati</taxon>
        <taxon>Campylobacterota</taxon>
        <taxon>Epsilonproteobacteria</taxon>
        <taxon>Campylobacterales</taxon>
        <taxon>Arcobacteraceae</taxon>
        <taxon>Arcobacter</taxon>
    </lineage>
</organism>
<dbReference type="RefSeq" id="WP_128986341.1">
    <property type="nucleotide sequence ID" value="NZ_PDJZ01000005.1"/>
</dbReference>
<dbReference type="GO" id="GO:0016491">
    <property type="term" value="F:oxidoreductase activity"/>
    <property type="evidence" value="ECO:0007669"/>
    <property type="project" value="UniProtKB-KW"/>
</dbReference>
<evidence type="ECO:0000256" key="1">
    <source>
        <dbReference type="ARBA" id="ARBA00006484"/>
    </source>
</evidence>
<keyword evidence="2" id="KW-0560">Oxidoreductase</keyword>
<dbReference type="PROSITE" id="PS00061">
    <property type="entry name" value="ADH_SHORT"/>
    <property type="match status" value="1"/>
</dbReference>
<name>A0A4V1LVK2_9BACT</name>
<dbReference type="OrthoDB" id="658698at2"/>
<dbReference type="GO" id="GO:0032787">
    <property type="term" value="P:monocarboxylic acid metabolic process"/>
    <property type="evidence" value="ECO:0007669"/>
    <property type="project" value="UniProtKB-ARBA"/>
</dbReference>
<dbReference type="PANTHER" id="PTHR42879">
    <property type="entry name" value="3-OXOACYL-(ACYL-CARRIER-PROTEIN) REDUCTASE"/>
    <property type="match status" value="1"/>
</dbReference>
<evidence type="ECO:0000313" key="3">
    <source>
        <dbReference type="EMBL" id="RXJ84385.1"/>
    </source>
</evidence>
<sequence>MNLIIVTGSSKGLGLSLCKRLLKSGYKVVGISRTKSEDFSKLQREYTSQLFYKEYDFNDIKGIQTLVKEIKKEYGDIYGLVNNAAIGHDGILGTMHERQISELIRVNIEAPIILTKYISRLMLMKFKGRIINIGSIIGSTGFSGLSVYGATKASIEGFTKSLARELGKANITVNTIAPGYMETTMTSGLGGDKLEAIKRRSPLGHLVTVDDVAGSVIFLLSDDAKNITGTTITVDAGSTS</sequence>
<dbReference type="InterPro" id="IPR020904">
    <property type="entry name" value="Sc_DH/Rdtase_CS"/>
</dbReference>
<dbReference type="PANTHER" id="PTHR42879:SF2">
    <property type="entry name" value="3-OXOACYL-[ACYL-CARRIER-PROTEIN] REDUCTASE FABG"/>
    <property type="match status" value="1"/>
</dbReference>
<evidence type="ECO:0000313" key="4">
    <source>
        <dbReference type="Proteomes" id="UP000290870"/>
    </source>
</evidence>
<dbReference type="PRINTS" id="PR00080">
    <property type="entry name" value="SDRFAMILY"/>
</dbReference>
<dbReference type="CDD" id="cd05233">
    <property type="entry name" value="SDR_c"/>
    <property type="match status" value="1"/>
</dbReference>
<reference evidence="3 4" key="1">
    <citation type="submission" date="2017-10" db="EMBL/GenBank/DDBJ databases">
        <title>Genomics of the genus Arcobacter.</title>
        <authorList>
            <person name="Perez-Cataluna A."/>
            <person name="Figueras M.J."/>
        </authorList>
    </citation>
    <scope>NUCLEOTIDE SEQUENCE [LARGE SCALE GENOMIC DNA]</scope>
    <source>
        <strain evidence="3 4">F26</strain>
    </source>
</reference>
<comment type="similarity">
    <text evidence="1">Belongs to the short-chain dehydrogenases/reductases (SDR) family.</text>
</comment>
<dbReference type="InterPro" id="IPR050259">
    <property type="entry name" value="SDR"/>
</dbReference>
<dbReference type="EMBL" id="PDJZ01000005">
    <property type="protein sequence ID" value="RXJ84385.1"/>
    <property type="molecule type" value="Genomic_DNA"/>
</dbReference>
<dbReference type="Proteomes" id="UP000290870">
    <property type="component" value="Unassembled WGS sequence"/>
</dbReference>
<dbReference type="InterPro" id="IPR036291">
    <property type="entry name" value="NAD(P)-bd_dom_sf"/>
</dbReference>
<protein>
    <submittedName>
        <fullName evidence="3">3-oxoacyl-ACP reductase</fullName>
    </submittedName>
</protein>
<dbReference type="PRINTS" id="PR00081">
    <property type="entry name" value="GDHRDH"/>
</dbReference>